<dbReference type="AlphaFoldDB" id="A0A7S0JS11"/>
<accession>A0A7S0JS11</accession>
<feature type="compositionally biased region" description="Low complexity" evidence="1">
    <location>
        <begin position="29"/>
        <end position="39"/>
    </location>
</feature>
<sequence>MAASLPPRMPDESCSLDPNVPTRRRRAEPATPSARPASELLLLQVDPVPASSGRDGVTGASARPMPGSERAAWPGAGLCPAPSADSSRAVMWALPNPPPAAASLVAARAPATYEASAALLPGLCPAEPASIEAGDNDPADAGSDDGSAAGQ</sequence>
<evidence type="ECO:0000256" key="1">
    <source>
        <dbReference type="SAM" id="MobiDB-lite"/>
    </source>
</evidence>
<organism evidence="2">
    <name type="scientific">Cafeteria roenbergensis</name>
    <name type="common">Marine flagellate</name>
    <dbReference type="NCBI Taxonomy" id="33653"/>
    <lineage>
        <taxon>Eukaryota</taxon>
        <taxon>Sar</taxon>
        <taxon>Stramenopiles</taxon>
        <taxon>Bigyra</taxon>
        <taxon>Opalozoa</taxon>
        <taxon>Bicosoecida</taxon>
        <taxon>Cafeteriaceae</taxon>
        <taxon>Cafeteria</taxon>
    </lineage>
</organism>
<feature type="region of interest" description="Disordered" evidence="1">
    <location>
        <begin position="126"/>
        <end position="151"/>
    </location>
</feature>
<dbReference type="EMBL" id="HBET01006524">
    <property type="protein sequence ID" value="CAD8560032.1"/>
    <property type="molecule type" value="Transcribed_RNA"/>
</dbReference>
<feature type="compositionally biased region" description="Low complexity" evidence="1">
    <location>
        <begin position="139"/>
        <end position="151"/>
    </location>
</feature>
<evidence type="ECO:0000313" key="2">
    <source>
        <dbReference type="EMBL" id="CAD8560032.1"/>
    </source>
</evidence>
<protein>
    <submittedName>
        <fullName evidence="2">Uncharacterized protein</fullName>
    </submittedName>
</protein>
<reference evidence="2" key="1">
    <citation type="submission" date="2021-01" db="EMBL/GenBank/DDBJ databases">
        <authorList>
            <person name="Corre E."/>
            <person name="Pelletier E."/>
            <person name="Niang G."/>
            <person name="Scheremetjew M."/>
            <person name="Finn R."/>
            <person name="Kale V."/>
            <person name="Holt S."/>
            <person name="Cochrane G."/>
            <person name="Meng A."/>
            <person name="Brown T."/>
            <person name="Cohen L."/>
        </authorList>
    </citation>
    <scope>NUCLEOTIDE SEQUENCE</scope>
    <source>
        <strain evidence="2">E4-10</strain>
    </source>
</reference>
<proteinExistence type="predicted"/>
<name>A0A7S0JS11_CAFRO</name>
<gene>
    <name evidence="2" type="ORF">CROE0942_LOCUS4368</name>
</gene>
<feature type="region of interest" description="Disordered" evidence="1">
    <location>
        <begin position="1"/>
        <end position="77"/>
    </location>
</feature>